<dbReference type="InterPro" id="IPR025965">
    <property type="entry name" value="FlgD/Vpr_Ig-like"/>
</dbReference>
<dbReference type="NCBIfam" id="TIGR04183">
    <property type="entry name" value="Por_Secre_tail"/>
    <property type="match status" value="1"/>
</dbReference>
<dbReference type="InterPro" id="IPR013783">
    <property type="entry name" value="Ig-like_fold"/>
</dbReference>
<feature type="domain" description="FlgD/Vpr Ig-like" evidence="1">
    <location>
        <begin position="716"/>
        <end position="778"/>
    </location>
</feature>
<name>A0A523UMQ6_UNCT6</name>
<dbReference type="InterPro" id="IPR026444">
    <property type="entry name" value="Secre_tail"/>
</dbReference>
<dbReference type="AlphaFoldDB" id="A0A523UMQ6"/>
<evidence type="ECO:0000313" key="2">
    <source>
        <dbReference type="EMBL" id="TET43804.1"/>
    </source>
</evidence>
<dbReference type="Gene3D" id="2.60.40.4070">
    <property type="match status" value="1"/>
</dbReference>
<reference evidence="2 3" key="1">
    <citation type="submission" date="2019-03" db="EMBL/GenBank/DDBJ databases">
        <title>Metabolic potential of uncultured bacteria and archaea associated with petroleum seepage in deep-sea sediments.</title>
        <authorList>
            <person name="Dong X."/>
            <person name="Hubert C."/>
        </authorList>
    </citation>
    <scope>NUCLEOTIDE SEQUENCE [LARGE SCALE GENOMIC DNA]</scope>
    <source>
        <strain evidence="2">E44_bin18</strain>
    </source>
</reference>
<evidence type="ECO:0000313" key="3">
    <source>
        <dbReference type="Proteomes" id="UP000315525"/>
    </source>
</evidence>
<proteinExistence type="predicted"/>
<accession>A0A523UMQ6</accession>
<sequence>MLPKWIIIFSVALAILAHSDSSFGRFLVWDADGNTNSGPIIRTALYGASYEGDYTTDINPFIDSLSDYCAIFICLGVHDSRFVLTPGPTVDSLVAYLNTGGKIYMEGGDTWAYDSTTTLHPYFKIIGDWDGIADVGIVLGQTGTFTEGMTFTYSPSADNEYMDRILPDSLSTAFVMFENESPSYINGIAYDDGGGSYKTVGISFEFGGLEDALSPSMKTDLADSIMGFFGCPPAIYNLNVGVISITSPWSWTLPNTPVIPQAKVRNLGTDTVTFDVTCVIDSGQGTIYTDTQPITDLVSDSIRQVNFAGWTPAGVGNCYQVTIYTQLAGDQMTVNDTLDLTACVFDTTWEIASQYTYNPPSIDGFMAPGEWTDATCRDVSNIFDKNPSLSNSGAVYFYVKNDDDSVYFAVDAIADTIEKAAFPFYDLFWAFLEDNNDGAWPIWPFPIEGEFMIQHDTVFGDSVGFSALNSDSCNWWTCCLADRGQYATALSGHMQYEVALSLSLIPDTTCWGYAGIQASPCDTIGLWLAVEDVRSDPPEYLWIGWWPANAGFPDTGQCVPGKMGSLILACPGDAFDAGVVSLDAPPDTVYPGSLYNVRATVRNMGTLVLDSIAAVCTIDTTGGNAYTGYGTVLDLGPGEDTLIMFIPWMVPPVSPDSFIMTVTITAAGDTLTGNNSLSKTLYNCETIGIEERLARSRLPKVFSLSQNRPNPFSLRTTITYALPRRSPVTMKVFDVAGNEVRTLMNDLLEPGFYGLSWDGKDRRSNPTASGIYFLRMEAGTFTYVQKMVILK</sequence>
<dbReference type="Proteomes" id="UP000315525">
    <property type="component" value="Unassembled WGS sequence"/>
</dbReference>
<dbReference type="Gene3D" id="2.60.40.1190">
    <property type="match status" value="1"/>
</dbReference>
<comment type="caution">
    <text evidence="2">The sequence shown here is derived from an EMBL/GenBank/DDBJ whole genome shotgun (WGS) entry which is preliminary data.</text>
</comment>
<gene>
    <name evidence="2" type="ORF">E3J62_12220</name>
</gene>
<organism evidence="2 3">
    <name type="scientific">candidate division TA06 bacterium</name>
    <dbReference type="NCBI Taxonomy" id="2250710"/>
    <lineage>
        <taxon>Bacteria</taxon>
        <taxon>Bacteria division TA06</taxon>
    </lineage>
</organism>
<protein>
    <submittedName>
        <fullName evidence="2">T9SS type A sorting domain-containing protein</fullName>
    </submittedName>
</protein>
<dbReference type="Gene3D" id="2.60.40.10">
    <property type="entry name" value="Immunoglobulins"/>
    <property type="match status" value="1"/>
</dbReference>
<dbReference type="EMBL" id="SOJN01000147">
    <property type="protein sequence ID" value="TET43804.1"/>
    <property type="molecule type" value="Genomic_DNA"/>
</dbReference>
<evidence type="ECO:0000259" key="1">
    <source>
        <dbReference type="Pfam" id="PF13860"/>
    </source>
</evidence>
<dbReference type="Pfam" id="PF13860">
    <property type="entry name" value="FlgD_ig"/>
    <property type="match status" value="1"/>
</dbReference>